<name>A0A170PLB7_9ZZZZ</name>
<dbReference type="PROSITE" id="PS50110">
    <property type="entry name" value="RESPONSE_REGULATORY"/>
    <property type="match status" value="1"/>
</dbReference>
<protein>
    <submittedName>
        <fullName evidence="4">Twitching motility protein PilH</fullName>
    </submittedName>
</protein>
<dbReference type="GO" id="GO:0000160">
    <property type="term" value="P:phosphorelay signal transduction system"/>
    <property type="evidence" value="ECO:0007669"/>
    <property type="project" value="InterPro"/>
</dbReference>
<reference evidence="4" key="1">
    <citation type="submission" date="2015-10" db="EMBL/GenBank/DDBJ databases">
        <authorList>
            <person name="Gilbert D.G."/>
        </authorList>
    </citation>
    <scope>NUCLEOTIDE SEQUENCE</scope>
</reference>
<dbReference type="SUPFAM" id="SSF52172">
    <property type="entry name" value="CheY-like"/>
    <property type="match status" value="1"/>
</dbReference>
<sequence>MSIKNALVVDDSKSARMMLQRLLSKMNVRVDTVDSAEAALLFLEGAQPDIIFMDHMMPGMDGLEATQIIRSNPKTSGIPTIMYTSKEGEDYFKMALSHGASGVLGKPANQEAVMAVIKSLDAPAANDDTKDSAHAIPLVEIDHLIQKHVKQAFAIARSEITAGIDTTAQQLQHHQRHQLEIIQQQLQARTQESKEELEQALDANALYKLTQPLNQRLAMAVADKLIKKNADDLVAVMHTNKVELEALVGIQNKELRRVIRSASILAGTIGALLGSAIGILAALLTKLI</sequence>
<dbReference type="EMBL" id="CZQC01000036">
    <property type="protein sequence ID" value="CUS41136.1"/>
    <property type="molecule type" value="Genomic_DNA"/>
</dbReference>
<dbReference type="PANTHER" id="PTHR44591:SF23">
    <property type="entry name" value="CHEY SUBFAMILY"/>
    <property type="match status" value="1"/>
</dbReference>
<feature type="domain" description="Response regulatory" evidence="3">
    <location>
        <begin position="5"/>
        <end position="121"/>
    </location>
</feature>
<dbReference type="SMART" id="SM00448">
    <property type="entry name" value="REC"/>
    <property type="match status" value="1"/>
</dbReference>
<dbReference type="InterPro" id="IPR011006">
    <property type="entry name" value="CheY-like_superfamily"/>
</dbReference>
<accession>A0A170PLB7</accession>
<keyword evidence="2" id="KW-0472">Membrane</keyword>
<evidence type="ECO:0000259" key="3">
    <source>
        <dbReference type="PROSITE" id="PS50110"/>
    </source>
</evidence>
<gene>
    <name evidence="4" type="ORF">MGWOODY_Tha695</name>
</gene>
<dbReference type="Pfam" id="PF00072">
    <property type="entry name" value="Response_reg"/>
    <property type="match status" value="1"/>
</dbReference>
<dbReference type="CDD" id="cd00156">
    <property type="entry name" value="REC"/>
    <property type="match status" value="1"/>
</dbReference>
<evidence type="ECO:0000313" key="4">
    <source>
        <dbReference type="EMBL" id="CUS41136.1"/>
    </source>
</evidence>
<feature type="transmembrane region" description="Helical" evidence="2">
    <location>
        <begin position="262"/>
        <end position="284"/>
    </location>
</feature>
<proteinExistence type="predicted"/>
<dbReference type="InterPro" id="IPR050595">
    <property type="entry name" value="Bact_response_regulator"/>
</dbReference>
<dbReference type="AlphaFoldDB" id="A0A170PLB7"/>
<keyword evidence="2" id="KW-0812">Transmembrane</keyword>
<evidence type="ECO:0000256" key="1">
    <source>
        <dbReference type="ARBA" id="ARBA00022553"/>
    </source>
</evidence>
<keyword evidence="2" id="KW-1133">Transmembrane helix</keyword>
<dbReference type="Gene3D" id="3.40.50.2300">
    <property type="match status" value="1"/>
</dbReference>
<dbReference type="PANTHER" id="PTHR44591">
    <property type="entry name" value="STRESS RESPONSE REGULATOR PROTEIN 1"/>
    <property type="match status" value="1"/>
</dbReference>
<organism evidence="4">
    <name type="scientific">hydrothermal vent metagenome</name>
    <dbReference type="NCBI Taxonomy" id="652676"/>
    <lineage>
        <taxon>unclassified sequences</taxon>
        <taxon>metagenomes</taxon>
        <taxon>ecological metagenomes</taxon>
    </lineage>
</organism>
<evidence type="ECO:0000256" key="2">
    <source>
        <dbReference type="SAM" id="Phobius"/>
    </source>
</evidence>
<dbReference type="InterPro" id="IPR001789">
    <property type="entry name" value="Sig_transdc_resp-reg_receiver"/>
</dbReference>
<keyword evidence="1" id="KW-0597">Phosphoprotein</keyword>